<dbReference type="Proteomes" id="UP000076066">
    <property type="component" value="Plasmid unnamed 2"/>
</dbReference>
<dbReference type="GeneID" id="53317570"/>
<evidence type="ECO:0000256" key="2">
    <source>
        <dbReference type="ARBA" id="ARBA00005236"/>
    </source>
</evidence>
<proteinExistence type="inferred from homology"/>
<feature type="transmembrane region" description="Helical" evidence="7">
    <location>
        <begin position="264"/>
        <end position="289"/>
    </location>
</feature>
<evidence type="ECO:0000256" key="7">
    <source>
        <dbReference type="SAM" id="Phobius"/>
    </source>
</evidence>
<dbReference type="AlphaFoldDB" id="A0A143DGD8"/>
<feature type="transmembrane region" description="Helical" evidence="7">
    <location>
        <begin position="320"/>
        <end position="342"/>
    </location>
</feature>
<comment type="subcellular location">
    <subcellularLocation>
        <location evidence="1">Cell membrane</location>
        <topology evidence="1">Multi-pass membrane protein</topology>
    </subcellularLocation>
</comment>
<evidence type="ECO:0000259" key="8">
    <source>
        <dbReference type="Pfam" id="PF02687"/>
    </source>
</evidence>
<dbReference type="OrthoDB" id="5410375at2"/>
<feature type="transmembrane region" description="Helical" evidence="7">
    <location>
        <begin position="362"/>
        <end position="387"/>
    </location>
</feature>
<organism evidence="9 10">
    <name type="scientific">Haematospirillum jordaniae</name>
    <dbReference type="NCBI Taxonomy" id="1549855"/>
    <lineage>
        <taxon>Bacteria</taxon>
        <taxon>Pseudomonadati</taxon>
        <taxon>Pseudomonadota</taxon>
        <taxon>Alphaproteobacteria</taxon>
        <taxon>Rhodospirillales</taxon>
        <taxon>Novispirillaceae</taxon>
        <taxon>Haematospirillum</taxon>
    </lineage>
</organism>
<dbReference type="InterPro" id="IPR051447">
    <property type="entry name" value="Lipoprotein-release_system"/>
</dbReference>
<protein>
    <recommendedName>
        <fullName evidence="8">ABC3 transporter permease C-terminal domain-containing protein</fullName>
    </recommendedName>
</protein>
<dbReference type="InterPro" id="IPR003838">
    <property type="entry name" value="ABC3_permease_C"/>
</dbReference>
<gene>
    <name evidence="9" type="ORF">AY555_10450</name>
</gene>
<keyword evidence="4 7" id="KW-0812">Transmembrane</keyword>
<keyword evidence="9" id="KW-0614">Plasmid</keyword>
<accession>A0A143DGD8</accession>
<evidence type="ECO:0000256" key="6">
    <source>
        <dbReference type="ARBA" id="ARBA00023136"/>
    </source>
</evidence>
<evidence type="ECO:0000256" key="1">
    <source>
        <dbReference type="ARBA" id="ARBA00004651"/>
    </source>
</evidence>
<evidence type="ECO:0000313" key="10">
    <source>
        <dbReference type="Proteomes" id="UP000076066"/>
    </source>
</evidence>
<dbReference type="Pfam" id="PF02687">
    <property type="entry name" value="FtsX"/>
    <property type="match status" value="1"/>
</dbReference>
<dbReference type="GO" id="GO:0044874">
    <property type="term" value="P:lipoprotein localization to outer membrane"/>
    <property type="evidence" value="ECO:0007669"/>
    <property type="project" value="TreeGrafter"/>
</dbReference>
<dbReference type="RefSeq" id="WP_066137085.1">
    <property type="nucleotide sequence ID" value="NZ_CP014527.1"/>
</dbReference>
<dbReference type="GO" id="GO:0098797">
    <property type="term" value="C:plasma membrane protein complex"/>
    <property type="evidence" value="ECO:0007669"/>
    <property type="project" value="TreeGrafter"/>
</dbReference>
<keyword evidence="10" id="KW-1185">Reference proteome</keyword>
<name>A0A143DGD8_9PROT</name>
<feature type="domain" description="ABC3 transporter permease C-terminal" evidence="8">
    <location>
        <begin position="269"/>
        <end position="391"/>
    </location>
</feature>
<dbReference type="EMBL" id="CP014527">
    <property type="protein sequence ID" value="AMW35791.1"/>
    <property type="molecule type" value="Genomic_DNA"/>
</dbReference>
<evidence type="ECO:0000256" key="5">
    <source>
        <dbReference type="ARBA" id="ARBA00022989"/>
    </source>
</evidence>
<keyword evidence="3" id="KW-1003">Cell membrane</keyword>
<comment type="similarity">
    <text evidence="2">Belongs to the ABC-4 integral membrane protein family. LolC/E subfamily.</text>
</comment>
<dbReference type="PANTHER" id="PTHR30489">
    <property type="entry name" value="LIPOPROTEIN-RELEASING SYSTEM TRANSMEMBRANE PROTEIN LOLE"/>
    <property type="match status" value="1"/>
</dbReference>
<dbReference type="KEGG" id="hjo:AY555_10450"/>
<keyword evidence="5 7" id="KW-1133">Transmembrane helix</keyword>
<evidence type="ECO:0000256" key="4">
    <source>
        <dbReference type="ARBA" id="ARBA00022692"/>
    </source>
</evidence>
<evidence type="ECO:0000256" key="3">
    <source>
        <dbReference type="ARBA" id="ARBA00022475"/>
    </source>
</evidence>
<evidence type="ECO:0000313" key="9">
    <source>
        <dbReference type="EMBL" id="AMW35791.1"/>
    </source>
</evidence>
<keyword evidence="6 7" id="KW-0472">Membrane</keyword>
<dbReference type="PANTHER" id="PTHR30489:SF0">
    <property type="entry name" value="LIPOPROTEIN-RELEASING SYSTEM TRANSMEMBRANE PROTEIN LOLE"/>
    <property type="match status" value="1"/>
</dbReference>
<geneLocation type="plasmid" evidence="9 10">
    <name>unnamed 2</name>
</geneLocation>
<feature type="transmembrane region" description="Helical" evidence="7">
    <location>
        <begin position="20"/>
        <end position="41"/>
    </location>
</feature>
<sequence>MIAWRIIWLSWADCRHDWRVAMCQILALAAVMAPLLVLLGLKTGIVETLRSRLLQDPRNLEILLVGNYRLGPAWFGHLKALPEVGFVMPRTRSLSATLDVRTASGRSVEGMELVPSGPGDPLFLPVGLFPSGFDRIVLSRAAADRLGVKEEDALTGFLTRTVSGERQVIKLPLVVAAILSEDRFPRPAAFVALSLLVAAEDWRDGRTDTLSDPANMDTRSFASARLFARDLDGVVTLAARLRAEGMEVRTRADDIEMVLAVDRVLTYIFSVLALLATGGFVLSMAAGLWADVERRKRDLALLRLVGFGGRSAALFPVTRALLVAVCGIAVSLVLYAIVAALFNRTLTTNLSGEGFVCDLDLWSVLIATLLTLVLSALSAAVAMLRILALEPAESLRDV</sequence>
<reference evidence="9 10" key="1">
    <citation type="submission" date="2016-02" db="EMBL/GenBank/DDBJ databases">
        <title>Complete Genome of H5569, the type strain of the newly described species Haematospirillium jordaniae.</title>
        <authorList>
            <person name="Nicholson A.C."/>
            <person name="Humrighouse B.W."/>
            <person name="Loparov V."/>
            <person name="McQuiston J.R."/>
        </authorList>
    </citation>
    <scope>NUCLEOTIDE SEQUENCE [LARGE SCALE GENOMIC DNA]</scope>
    <source>
        <strain evidence="9 10">H5569</strain>
        <plasmid evidence="10">Plasmid unnamed 2</plasmid>
    </source>
</reference>